<dbReference type="Gene3D" id="1.25.10.10">
    <property type="entry name" value="Leucine-rich Repeat Variant"/>
    <property type="match status" value="1"/>
</dbReference>
<dbReference type="GO" id="GO:0005524">
    <property type="term" value="F:ATP binding"/>
    <property type="evidence" value="ECO:0007669"/>
    <property type="project" value="UniProtKB-KW"/>
</dbReference>
<feature type="transmembrane region" description="Helical" evidence="8">
    <location>
        <begin position="371"/>
        <end position="390"/>
    </location>
</feature>
<dbReference type="InterPro" id="IPR004667">
    <property type="entry name" value="ADP_ATP_car_bac_type"/>
</dbReference>
<dbReference type="InterPro" id="IPR036259">
    <property type="entry name" value="MFS_trans_sf"/>
</dbReference>
<feature type="transmembrane region" description="Helical" evidence="8">
    <location>
        <begin position="155"/>
        <end position="172"/>
    </location>
</feature>
<dbReference type="InterPro" id="IPR016024">
    <property type="entry name" value="ARM-type_fold"/>
</dbReference>
<protein>
    <recommendedName>
        <fullName evidence="8">ADP,ATP carrier protein</fullName>
    </recommendedName>
</protein>
<accession>A0A2V4XGQ0</accession>
<dbReference type="SUPFAM" id="SSF103473">
    <property type="entry name" value="MFS general substrate transporter"/>
    <property type="match status" value="1"/>
</dbReference>
<feature type="transmembrane region" description="Helical" evidence="8">
    <location>
        <begin position="249"/>
        <end position="269"/>
    </location>
</feature>
<evidence type="ECO:0000313" key="10">
    <source>
        <dbReference type="Proteomes" id="UP000248054"/>
    </source>
</evidence>
<dbReference type="Pfam" id="PF03219">
    <property type="entry name" value="TLC"/>
    <property type="match status" value="1"/>
</dbReference>
<proteinExistence type="inferred from homology"/>
<dbReference type="EMBL" id="QJTD01000006">
    <property type="protein sequence ID" value="PYE80298.1"/>
    <property type="molecule type" value="Genomic_DNA"/>
</dbReference>
<evidence type="ECO:0000256" key="6">
    <source>
        <dbReference type="ARBA" id="ARBA00022989"/>
    </source>
</evidence>
<dbReference type="PANTHER" id="PTHR43596">
    <property type="entry name" value="ADP,ATP CARRIER PROTEIN"/>
    <property type="match status" value="1"/>
</dbReference>
<evidence type="ECO:0000313" key="9">
    <source>
        <dbReference type="EMBL" id="PYE80298.1"/>
    </source>
</evidence>
<feature type="transmembrane region" description="Helical" evidence="8">
    <location>
        <begin position="212"/>
        <end position="229"/>
    </location>
</feature>
<dbReference type="RefSeq" id="WP_229791291.1">
    <property type="nucleotide sequence ID" value="NZ_BMWQ01000006.1"/>
</dbReference>
<dbReference type="Proteomes" id="UP000248054">
    <property type="component" value="Unassembled WGS sequence"/>
</dbReference>
<keyword evidence="5 8" id="KW-0067">ATP-binding</keyword>
<keyword evidence="6 8" id="KW-1133">Transmembrane helix</keyword>
<name>A0A2V4XGQ0_9FLAO</name>
<keyword evidence="2 8" id="KW-0813">Transport</keyword>
<feature type="transmembrane region" description="Helical" evidence="8">
    <location>
        <begin position="93"/>
        <end position="114"/>
    </location>
</feature>
<keyword evidence="7 8" id="KW-0472">Membrane</keyword>
<feature type="transmembrane region" description="Helical" evidence="8">
    <location>
        <begin position="126"/>
        <end position="149"/>
    </location>
</feature>
<dbReference type="Gene3D" id="1.20.1250.20">
    <property type="entry name" value="MFS general substrate transporter like domains"/>
    <property type="match status" value="2"/>
</dbReference>
<evidence type="ECO:0000256" key="5">
    <source>
        <dbReference type="ARBA" id="ARBA00022840"/>
    </source>
</evidence>
<evidence type="ECO:0000256" key="8">
    <source>
        <dbReference type="RuleBase" id="RU363121"/>
    </source>
</evidence>
<dbReference type="GO" id="GO:0016020">
    <property type="term" value="C:membrane"/>
    <property type="evidence" value="ECO:0007669"/>
    <property type="project" value="UniProtKB-SubCell"/>
</dbReference>
<dbReference type="PANTHER" id="PTHR43596:SF1">
    <property type="entry name" value="ADP,ATP CARRIER PROTEIN"/>
    <property type="match status" value="1"/>
</dbReference>
<dbReference type="AlphaFoldDB" id="A0A2V4XGQ0"/>
<feature type="transmembrane region" description="Helical" evidence="8">
    <location>
        <begin position="281"/>
        <end position="300"/>
    </location>
</feature>
<feature type="transmembrane region" description="Helical" evidence="8">
    <location>
        <begin position="62"/>
        <end position="81"/>
    </location>
</feature>
<organism evidence="9 10">
    <name type="scientific">Winogradskyella epiphytica</name>
    <dbReference type="NCBI Taxonomy" id="262005"/>
    <lineage>
        <taxon>Bacteria</taxon>
        <taxon>Pseudomonadati</taxon>
        <taxon>Bacteroidota</taxon>
        <taxon>Flavobacteriia</taxon>
        <taxon>Flavobacteriales</taxon>
        <taxon>Flavobacteriaceae</taxon>
        <taxon>Winogradskyella</taxon>
    </lineage>
</organism>
<feature type="transmembrane region" description="Helical" evidence="8">
    <location>
        <begin position="31"/>
        <end position="50"/>
    </location>
</feature>
<comment type="subcellular location">
    <subcellularLocation>
        <location evidence="1 8">Membrane</location>
        <topology evidence="1 8">Multi-pass membrane protein</topology>
    </subcellularLocation>
</comment>
<evidence type="ECO:0000256" key="1">
    <source>
        <dbReference type="ARBA" id="ARBA00004141"/>
    </source>
</evidence>
<dbReference type="SUPFAM" id="SSF48371">
    <property type="entry name" value="ARM repeat"/>
    <property type="match status" value="1"/>
</dbReference>
<dbReference type="GO" id="GO:0005471">
    <property type="term" value="F:ATP:ADP antiporter activity"/>
    <property type="evidence" value="ECO:0007669"/>
    <property type="project" value="InterPro"/>
</dbReference>
<evidence type="ECO:0000256" key="4">
    <source>
        <dbReference type="ARBA" id="ARBA00022741"/>
    </source>
</evidence>
<gene>
    <name evidence="9" type="ORF">DFQ11_10698</name>
</gene>
<keyword evidence="10" id="KW-1185">Reference proteome</keyword>
<keyword evidence="4 8" id="KW-0547">Nucleotide-binding</keyword>
<comment type="similarity">
    <text evidence="8">Belongs to the ADP/ATP translocase tlc family.</text>
</comment>
<comment type="caution">
    <text evidence="9">The sequence shown here is derived from an EMBL/GenBank/DDBJ whole genome shotgun (WGS) entry which is preliminary data.</text>
</comment>
<sequence>MQIYIFLIITVLLIIKPIVNALFLSELGAEHLPFGYLLVALIAVITTYFYNQWVKRFSFLRVTTTSLTFFSLSFITLAIIILRTANLNDWLLYLYYIGVSLFAVITTSQFWILANLVFNTREAKRLFGFIGAGAIAGGVFGGYLTSIIVSKFGNATAIIVAAALLMVCIPILRKIWSLRIKKLNTYVRAQRKDADSDSHEPAIRIISKSRHLTYLALITGLGVIVAKLVDFQFSDFANKAIPDPDELASFFGFWFSSFNVIALALQLFLTNRVLSKLGVSSTLLILPLGLALGSLLFLTFPELWVLIIIKGIDGSFKQSLNKAAVELSIMPIPFQIKNQAKSFIDVAVDSIATGLAGLMLLLFVKRLDLPSTYITIIVLLLTFIWIILIYKLREAYFNSFRQNIQRNLNVNGIQTDKMRKERTLELTRKVLQSDNEKDILSVLDRFSLYKIKSLRPEIIRLLDFPSNKVKSEVIKQLYIHDKGAAIDKIRPYINSSDDQLVHVALSYVLEHSNVSQNDFFTEYLDHKDPFISSAALLCLSEEIRDNESLGRRFQLKDRIERRLKELSNENSEERKADIAKLLLTIGNSNYETYYTYIDKHLQNTNPYIVKHAIKAAGITSHERYSKVLIDFLAQKKFRKAAIKALKNYSTSLTKTIIELEESDELNNAAKRYLPLLIRSFNNQRSVKVLMGFLKSKDVNTRFEATKALIKLKTNNDTLYFSKRRLKKEIVRECRYGKESLDALASMRAIVNSEIDKGFPENQKNDILSARNSIIAVLDEQLHTSLKSIFKLLSLLYDETDIKVSYSGLISDVKEAQVNALEFLDNLLQSQIKTQILPIIEYYSVDEDKPLTKTSLELTILSEQVLLRNLLKRRSKRMKLEVLQLIRALNDSSYIALVKSQIIHKNKDVSTYALETLRLLNVKR</sequence>
<reference evidence="9 10" key="1">
    <citation type="submission" date="2018-06" db="EMBL/GenBank/DDBJ databases">
        <title>Genomic Encyclopedia of Type Strains, Phase III (KMG-III): the genomes of soil and plant-associated and newly described type strains.</title>
        <authorList>
            <person name="Whitman W."/>
        </authorList>
    </citation>
    <scope>NUCLEOTIDE SEQUENCE [LARGE SCALE GENOMIC DNA]</scope>
    <source>
        <strain evidence="9 10">CECT 7945</strain>
    </source>
</reference>
<evidence type="ECO:0000256" key="2">
    <source>
        <dbReference type="ARBA" id="ARBA00022448"/>
    </source>
</evidence>
<dbReference type="CDD" id="cd06174">
    <property type="entry name" value="MFS"/>
    <property type="match status" value="1"/>
</dbReference>
<keyword evidence="3 8" id="KW-0812">Transmembrane</keyword>
<dbReference type="InterPro" id="IPR011989">
    <property type="entry name" value="ARM-like"/>
</dbReference>
<feature type="transmembrane region" description="Helical" evidence="8">
    <location>
        <begin position="343"/>
        <end position="364"/>
    </location>
</feature>
<evidence type="ECO:0000256" key="3">
    <source>
        <dbReference type="ARBA" id="ARBA00022692"/>
    </source>
</evidence>
<evidence type="ECO:0000256" key="7">
    <source>
        <dbReference type="ARBA" id="ARBA00023136"/>
    </source>
</evidence>